<proteinExistence type="predicted"/>
<dbReference type="InterPro" id="IPR052055">
    <property type="entry name" value="Hepadnavirus_pol/RT"/>
</dbReference>
<sequence>MKPDNRATVGTAVPTARDPSLPTRRRAAAYIDVFVDDFVALAQQPRNGRRVRRILMHAIDDVFRPLDELDDEFRREPISLKKLLKGDCSWGTIKLILGWIIDTVNMTVTLPPHRVERLAEILASIPLDQKRTSVRKWHKVLGELRSMSLALPGARHLFSHMQLALSKKVKSRVNLTRGVHDSLEDFRWLLNDIKRRPTRIAELVPLLAAAEGHHDASGTGAGGVWFPAKHLVPRRGYKNTPVLWRLKWPQHIIDDLVTSSNPNGSISNSDLELAGGLLHLEAIAQCFDTRERTLLSKTDNLNTLFWQRSASATTDKVPAHLLRLFGVHQRLHRYVPRHDYLAGPSNPVADATSRDFHLSWRELMSSLAPYLPKRASCQIWTPSNKIISSVISALQRKRLPPESLWVKPSPPRPYGTYGRSTGISWAPTPFSKPAKTKYQSYKSSHSEYDLANLQPGAIPTSLDRLKITYGTLRRRPLVWGPSTATVSRRSTIA</sequence>
<dbReference type="AlphaFoldDB" id="K0SEV5"/>
<dbReference type="PANTHER" id="PTHR33050">
    <property type="entry name" value="REVERSE TRANSCRIPTASE DOMAIN-CONTAINING PROTEIN"/>
    <property type="match status" value="1"/>
</dbReference>
<dbReference type="Proteomes" id="UP000266841">
    <property type="component" value="Unassembled WGS sequence"/>
</dbReference>
<evidence type="ECO:0000313" key="1">
    <source>
        <dbReference type="EMBL" id="EJK63890.1"/>
    </source>
</evidence>
<protein>
    <submittedName>
        <fullName evidence="1">Uncharacterized protein</fullName>
    </submittedName>
</protein>
<dbReference type="PANTHER" id="PTHR33050:SF7">
    <property type="entry name" value="RIBONUCLEASE H"/>
    <property type="match status" value="1"/>
</dbReference>
<organism evidence="1 2">
    <name type="scientific">Thalassiosira oceanica</name>
    <name type="common">Marine diatom</name>
    <dbReference type="NCBI Taxonomy" id="159749"/>
    <lineage>
        <taxon>Eukaryota</taxon>
        <taxon>Sar</taxon>
        <taxon>Stramenopiles</taxon>
        <taxon>Ochrophyta</taxon>
        <taxon>Bacillariophyta</taxon>
        <taxon>Coscinodiscophyceae</taxon>
        <taxon>Thalassiosirophycidae</taxon>
        <taxon>Thalassiosirales</taxon>
        <taxon>Thalassiosiraceae</taxon>
        <taxon>Thalassiosira</taxon>
    </lineage>
</organism>
<name>K0SEV5_THAOC</name>
<comment type="caution">
    <text evidence="1">The sequence shown here is derived from an EMBL/GenBank/DDBJ whole genome shotgun (WGS) entry which is preliminary data.</text>
</comment>
<dbReference type="eggNOG" id="ENOG502RVF7">
    <property type="taxonomic scope" value="Eukaryota"/>
</dbReference>
<dbReference type="EMBL" id="AGNL01017910">
    <property type="protein sequence ID" value="EJK63890.1"/>
    <property type="molecule type" value="Genomic_DNA"/>
</dbReference>
<dbReference type="OrthoDB" id="46370at2759"/>
<accession>K0SEV5</accession>
<keyword evidence="2" id="KW-1185">Reference proteome</keyword>
<gene>
    <name evidence="1" type="ORF">THAOC_15427</name>
</gene>
<reference evidence="1 2" key="1">
    <citation type="journal article" date="2012" name="Genome Biol.">
        <title>Genome and low-iron response of an oceanic diatom adapted to chronic iron limitation.</title>
        <authorList>
            <person name="Lommer M."/>
            <person name="Specht M."/>
            <person name="Roy A.S."/>
            <person name="Kraemer L."/>
            <person name="Andreson R."/>
            <person name="Gutowska M.A."/>
            <person name="Wolf J."/>
            <person name="Bergner S.V."/>
            <person name="Schilhabel M.B."/>
            <person name="Klostermeier U.C."/>
            <person name="Beiko R.G."/>
            <person name="Rosenstiel P."/>
            <person name="Hippler M."/>
            <person name="Laroche J."/>
        </authorList>
    </citation>
    <scope>NUCLEOTIDE SEQUENCE [LARGE SCALE GENOMIC DNA]</scope>
    <source>
        <strain evidence="1 2">CCMP1005</strain>
    </source>
</reference>
<evidence type="ECO:0000313" key="2">
    <source>
        <dbReference type="Proteomes" id="UP000266841"/>
    </source>
</evidence>